<keyword evidence="1" id="KW-0472">Membrane</keyword>
<dbReference type="EMBL" id="JAUSVS010000005">
    <property type="protein sequence ID" value="MDQ0465017.1"/>
    <property type="molecule type" value="Genomic_DNA"/>
</dbReference>
<dbReference type="Proteomes" id="UP001228905">
    <property type="component" value="Unassembled WGS sequence"/>
</dbReference>
<gene>
    <name evidence="2" type="ORF">QO010_002801</name>
</gene>
<evidence type="ECO:0000256" key="1">
    <source>
        <dbReference type="SAM" id="Phobius"/>
    </source>
</evidence>
<name>A0ABU0IVQ3_9CAUL</name>
<sequence length="76" mass="8113">MNPVSTARIVGLTYLIIILAAPFSEFAVRDSRPGLVAEVGLALWLLVRAVNPDRWRARAAASSLASPQPVLTDSPS</sequence>
<dbReference type="RefSeq" id="WP_307350087.1">
    <property type="nucleotide sequence ID" value="NZ_JAUSVS010000005.1"/>
</dbReference>
<evidence type="ECO:0000313" key="3">
    <source>
        <dbReference type="Proteomes" id="UP001228905"/>
    </source>
</evidence>
<proteinExistence type="predicted"/>
<comment type="caution">
    <text evidence="2">The sequence shown here is derived from an EMBL/GenBank/DDBJ whole genome shotgun (WGS) entry which is preliminary data.</text>
</comment>
<keyword evidence="3" id="KW-1185">Reference proteome</keyword>
<reference evidence="2 3" key="1">
    <citation type="submission" date="2023-07" db="EMBL/GenBank/DDBJ databases">
        <title>Genomic Encyclopedia of Type Strains, Phase IV (KMG-IV): sequencing the most valuable type-strain genomes for metagenomic binning, comparative biology and taxonomic classification.</title>
        <authorList>
            <person name="Goeker M."/>
        </authorList>
    </citation>
    <scope>NUCLEOTIDE SEQUENCE [LARGE SCALE GENOMIC DNA]</scope>
    <source>
        <strain evidence="2 3">DSM 18695</strain>
    </source>
</reference>
<keyword evidence="1" id="KW-1133">Transmembrane helix</keyword>
<feature type="transmembrane region" description="Helical" evidence="1">
    <location>
        <begin position="34"/>
        <end position="51"/>
    </location>
</feature>
<organism evidence="2 3">
    <name type="scientific">Caulobacter ginsengisoli</name>
    <dbReference type="NCBI Taxonomy" id="400775"/>
    <lineage>
        <taxon>Bacteria</taxon>
        <taxon>Pseudomonadati</taxon>
        <taxon>Pseudomonadota</taxon>
        <taxon>Alphaproteobacteria</taxon>
        <taxon>Caulobacterales</taxon>
        <taxon>Caulobacteraceae</taxon>
        <taxon>Caulobacter</taxon>
    </lineage>
</organism>
<evidence type="ECO:0000313" key="2">
    <source>
        <dbReference type="EMBL" id="MDQ0465017.1"/>
    </source>
</evidence>
<feature type="transmembrane region" description="Helical" evidence="1">
    <location>
        <begin position="7"/>
        <end position="28"/>
    </location>
</feature>
<protein>
    <submittedName>
        <fullName evidence="2">Uncharacterized protein</fullName>
    </submittedName>
</protein>
<keyword evidence="1" id="KW-0812">Transmembrane</keyword>
<accession>A0ABU0IVQ3</accession>